<accession>A0A0E9XM67</accession>
<reference evidence="1" key="1">
    <citation type="submission" date="2014-11" db="EMBL/GenBank/DDBJ databases">
        <authorList>
            <person name="Amaro Gonzalez C."/>
        </authorList>
    </citation>
    <scope>NUCLEOTIDE SEQUENCE</scope>
</reference>
<dbReference type="AlphaFoldDB" id="A0A0E9XM67"/>
<evidence type="ECO:0000313" key="1">
    <source>
        <dbReference type="EMBL" id="JAI02931.1"/>
    </source>
</evidence>
<reference evidence="1" key="2">
    <citation type="journal article" date="2015" name="Fish Shellfish Immunol.">
        <title>Early steps in the European eel (Anguilla anguilla)-Vibrio vulnificus interaction in the gills: Role of the RtxA13 toxin.</title>
        <authorList>
            <person name="Callol A."/>
            <person name="Pajuelo D."/>
            <person name="Ebbesson L."/>
            <person name="Teles M."/>
            <person name="MacKenzie S."/>
            <person name="Amaro C."/>
        </authorList>
    </citation>
    <scope>NUCLEOTIDE SEQUENCE</scope>
</reference>
<protein>
    <submittedName>
        <fullName evidence="1">Uncharacterized protein</fullName>
    </submittedName>
</protein>
<sequence length="63" mass="7011">MIKQLPSPWLAINPSLTGIIEWTGAPDLWKPVQACSNTSGRAGRCFHLGLQQLHTHWRGRCSS</sequence>
<organism evidence="1">
    <name type="scientific">Anguilla anguilla</name>
    <name type="common">European freshwater eel</name>
    <name type="synonym">Muraena anguilla</name>
    <dbReference type="NCBI Taxonomy" id="7936"/>
    <lineage>
        <taxon>Eukaryota</taxon>
        <taxon>Metazoa</taxon>
        <taxon>Chordata</taxon>
        <taxon>Craniata</taxon>
        <taxon>Vertebrata</taxon>
        <taxon>Euteleostomi</taxon>
        <taxon>Actinopterygii</taxon>
        <taxon>Neopterygii</taxon>
        <taxon>Teleostei</taxon>
        <taxon>Anguilliformes</taxon>
        <taxon>Anguillidae</taxon>
        <taxon>Anguilla</taxon>
    </lineage>
</organism>
<name>A0A0E9XM67_ANGAN</name>
<dbReference type="EMBL" id="GBXM01005647">
    <property type="protein sequence ID" value="JAI02931.1"/>
    <property type="molecule type" value="Transcribed_RNA"/>
</dbReference>
<proteinExistence type="predicted"/>